<comment type="similarity">
    <text evidence="1">Belongs to the nitroreductase family.</text>
</comment>
<protein>
    <submittedName>
        <fullName evidence="4">Nitroreductase</fullName>
    </submittedName>
</protein>
<dbReference type="Gene3D" id="2.20.180.10">
    <property type="entry name" value="putative fmn-dependent nitroreductase like domains"/>
    <property type="match status" value="1"/>
</dbReference>
<dbReference type="GO" id="GO:0016491">
    <property type="term" value="F:oxidoreductase activity"/>
    <property type="evidence" value="ECO:0007669"/>
    <property type="project" value="UniProtKB-KW"/>
</dbReference>
<dbReference type="PANTHER" id="PTHR43673">
    <property type="entry name" value="NAD(P)H NITROREDUCTASE YDGI-RELATED"/>
    <property type="match status" value="1"/>
</dbReference>
<dbReference type="Gene3D" id="3.40.109.10">
    <property type="entry name" value="NADH Oxidase"/>
    <property type="match status" value="1"/>
</dbReference>
<sequence>MTQMRQLVAQTRSVRRFLQDRKISMETLMELADLARLCPSAANLQPLRHVLSCDPGMNEKIFACLGWAAYLKDWPGPGEGERPAAYIVIMGDSKIANDYLAHDCGIAAQTILLAAAEKGLGGCMLGSVNRKKLAAILDAPDDHPILLVIALGEPGEKVRIEPLGPDGNIRYRRDENGVHHVPKRALEDVVLRSYP</sequence>
<feature type="domain" description="Nitroreductase" evidence="3">
    <location>
        <begin position="91"/>
        <end position="152"/>
    </location>
</feature>
<proteinExistence type="inferred from homology"/>
<gene>
    <name evidence="4" type="ORF">EPICR_180030</name>
</gene>
<dbReference type="InterPro" id="IPR000415">
    <property type="entry name" value="Nitroreductase-like"/>
</dbReference>
<dbReference type="InterPro" id="IPR029479">
    <property type="entry name" value="Nitroreductase"/>
</dbReference>
<dbReference type="Pfam" id="PF00881">
    <property type="entry name" value="Nitroreductase"/>
    <property type="match status" value="2"/>
</dbReference>
<dbReference type="CDD" id="cd02062">
    <property type="entry name" value="Nitro_FMN_reductase"/>
    <property type="match status" value="1"/>
</dbReference>
<accession>A0A484HE42</accession>
<dbReference type="PANTHER" id="PTHR43673:SF10">
    <property type="entry name" value="NADH DEHYDROGENASE_NAD(P)H NITROREDUCTASE XCC3605-RELATED"/>
    <property type="match status" value="1"/>
</dbReference>
<evidence type="ECO:0000256" key="2">
    <source>
        <dbReference type="ARBA" id="ARBA00023002"/>
    </source>
</evidence>
<dbReference type="SUPFAM" id="SSF55469">
    <property type="entry name" value="FMN-dependent nitroreductase-like"/>
    <property type="match status" value="1"/>
</dbReference>
<organism evidence="4">
    <name type="scientific">uncultured Desulfobacteraceae bacterium</name>
    <dbReference type="NCBI Taxonomy" id="218296"/>
    <lineage>
        <taxon>Bacteria</taxon>
        <taxon>Pseudomonadati</taxon>
        <taxon>Thermodesulfobacteriota</taxon>
        <taxon>Desulfobacteria</taxon>
        <taxon>Desulfobacterales</taxon>
        <taxon>Desulfobacteraceae</taxon>
        <taxon>environmental samples</taxon>
    </lineage>
</organism>
<dbReference type="AlphaFoldDB" id="A0A484HE42"/>
<feature type="domain" description="Nitroreductase" evidence="3">
    <location>
        <begin position="9"/>
        <end position="51"/>
    </location>
</feature>
<evidence type="ECO:0000259" key="3">
    <source>
        <dbReference type="Pfam" id="PF00881"/>
    </source>
</evidence>
<dbReference type="EMBL" id="CAACVI010000010">
    <property type="protein sequence ID" value="VEN73476.1"/>
    <property type="molecule type" value="Genomic_DNA"/>
</dbReference>
<name>A0A484HE42_9BACT</name>
<evidence type="ECO:0000256" key="1">
    <source>
        <dbReference type="ARBA" id="ARBA00007118"/>
    </source>
</evidence>
<reference evidence="4" key="1">
    <citation type="submission" date="2019-01" db="EMBL/GenBank/DDBJ databases">
        <authorList>
            <consortium name="Genoscope - CEA"/>
            <person name="William W."/>
        </authorList>
    </citation>
    <scope>NUCLEOTIDE SEQUENCE</scope>
    <source>
        <strain evidence="4">CR-1</strain>
    </source>
</reference>
<keyword evidence="2" id="KW-0560">Oxidoreductase</keyword>
<dbReference type="InterPro" id="IPR023312">
    <property type="entry name" value="Put_nitroreductase_C_bac"/>
</dbReference>
<evidence type="ECO:0000313" key="4">
    <source>
        <dbReference type="EMBL" id="VEN73476.1"/>
    </source>
</evidence>